<feature type="domain" description="Transcription regulator PadR N-terminal" evidence="1">
    <location>
        <begin position="8"/>
        <end position="77"/>
    </location>
</feature>
<dbReference type="AlphaFoldDB" id="A0A6B8RVW9"/>
<dbReference type="PANTHER" id="PTHR43252">
    <property type="entry name" value="TRANSCRIPTIONAL REGULATOR YQJI"/>
    <property type="match status" value="1"/>
</dbReference>
<name>A0A6B8RVW9_9BACL</name>
<dbReference type="Proteomes" id="UP000426246">
    <property type="component" value="Chromosome"/>
</dbReference>
<evidence type="ECO:0000259" key="1">
    <source>
        <dbReference type="Pfam" id="PF03551"/>
    </source>
</evidence>
<evidence type="ECO:0000259" key="2">
    <source>
        <dbReference type="Pfam" id="PF10400"/>
    </source>
</evidence>
<dbReference type="Pfam" id="PF10400">
    <property type="entry name" value="Vir_act_alpha_C"/>
    <property type="match status" value="1"/>
</dbReference>
<feature type="domain" description="Transcription regulator PadR C-terminal" evidence="2">
    <location>
        <begin position="89"/>
        <end position="177"/>
    </location>
</feature>
<dbReference type="Pfam" id="PF03551">
    <property type="entry name" value="PadR"/>
    <property type="match status" value="1"/>
</dbReference>
<dbReference type="Gene3D" id="6.10.140.190">
    <property type="match status" value="1"/>
</dbReference>
<dbReference type="EMBL" id="CP034235">
    <property type="protein sequence ID" value="QGQ99593.1"/>
    <property type="molecule type" value="Genomic_DNA"/>
</dbReference>
<protein>
    <submittedName>
        <fullName evidence="3">PadR family transcriptional regulator</fullName>
    </submittedName>
</protein>
<gene>
    <name evidence="3" type="ORF">EHS13_34395</name>
</gene>
<dbReference type="OrthoDB" id="9783723at2"/>
<accession>A0A6B8RVW9</accession>
<dbReference type="RefSeq" id="WP_155704758.1">
    <property type="nucleotide sequence ID" value="NZ_CP034235.1"/>
</dbReference>
<dbReference type="SUPFAM" id="SSF46785">
    <property type="entry name" value="Winged helix' DNA-binding domain"/>
    <property type="match status" value="1"/>
</dbReference>
<dbReference type="InterPro" id="IPR036388">
    <property type="entry name" value="WH-like_DNA-bd_sf"/>
</dbReference>
<dbReference type="InterPro" id="IPR018309">
    <property type="entry name" value="Tscrpt_reg_PadR_C"/>
</dbReference>
<dbReference type="KEGG" id="ppsc:EHS13_34395"/>
<dbReference type="InterPro" id="IPR036390">
    <property type="entry name" value="WH_DNA-bd_sf"/>
</dbReference>
<evidence type="ECO:0000313" key="4">
    <source>
        <dbReference type="Proteomes" id="UP000426246"/>
    </source>
</evidence>
<dbReference type="PANTHER" id="PTHR43252:SF4">
    <property type="entry name" value="TRANSCRIPTIONAL REGULATORY PROTEIN"/>
    <property type="match status" value="1"/>
</dbReference>
<organism evidence="3 4">
    <name type="scientific">Paenibacillus psychroresistens</name>
    <dbReference type="NCBI Taxonomy" id="1778678"/>
    <lineage>
        <taxon>Bacteria</taxon>
        <taxon>Bacillati</taxon>
        <taxon>Bacillota</taxon>
        <taxon>Bacilli</taxon>
        <taxon>Bacillales</taxon>
        <taxon>Paenibacillaceae</taxon>
        <taxon>Paenibacillus</taxon>
    </lineage>
</organism>
<sequence>MNTLSFGLLCILATHNYTGYELMLKIQPFWQAKHSQIYPLLAALVKEGLVLFEDVAQSDKPDKKIYSITEKGLNELKQWMAESSAEPVTRDEMMLKAYCISIVDVDVIQTLFDEQEQMYANRLAKYKNYCELIPKIDGGIAEIDFHSPQFGLYIILKKAIMNAEVNLEWCRWVKSQIKK</sequence>
<evidence type="ECO:0000313" key="3">
    <source>
        <dbReference type="EMBL" id="QGQ99593.1"/>
    </source>
</evidence>
<reference evidence="4" key="1">
    <citation type="submission" date="2018-11" db="EMBL/GenBank/DDBJ databases">
        <title>Complete genome sequence of Paenibacillus sp. ML311-T8.</title>
        <authorList>
            <person name="Nam Y.-D."/>
            <person name="Kang J."/>
            <person name="Chung W.-H."/>
            <person name="Park Y.S."/>
        </authorList>
    </citation>
    <scope>NUCLEOTIDE SEQUENCE [LARGE SCALE GENOMIC DNA]</scope>
    <source>
        <strain evidence="4">ML311-T8</strain>
    </source>
</reference>
<proteinExistence type="predicted"/>
<dbReference type="Gene3D" id="1.10.10.10">
    <property type="entry name" value="Winged helix-like DNA-binding domain superfamily/Winged helix DNA-binding domain"/>
    <property type="match status" value="1"/>
</dbReference>
<dbReference type="InterPro" id="IPR005149">
    <property type="entry name" value="Tscrpt_reg_PadR_N"/>
</dbReference>
<keyword evidence="4" id="KW-1185">Reference proteome</keyword>